<evidence type="ECO:0000313" key="15">
    <source>
        <dbReference type="EMBL" id="MCB6185353.1"/>
    </source>
</evidence>
<evidence type="ECO:0000256" key="12">
    <source>
        <dbReference type="ARBA" id="ARBA00023136"/>
    </source>
</evidence>
<evidence type="ECO:0000256" key="1">
    <source>
        <dbReference type="ARBA" id="ARBA00001947"/>
    </source>
</evidence>
<keyword evidence="11" id="KW-0482">Metalloprotease</keyword>
<keyword evidence="4" id="KW-1003">Cell membrane</keyword>
<dbReference type="Pfam" id="PF02163">
    <property type="entry name" value="Peptidase_M50"/>
    <property type="match status" value="1"/>
</dbReference>
<evidence type="ECO:0000256" key="6">
    <source>
        <dbReference type="ARBA" id="ARBA00022692"/>
    </source>
</evidence>
<gene>
    <name evidence="15" type="ORF">LIN78_17540</name>
</gene>
<dbReference type="CDD" id="cd06158">
    <property type="entry name" value="S2P-M50_like_1"/>
    <property type="match status" value="1"/>
</dbReference>
<evidence type="ECO:0000256" key="7">
    <source>
        <dbReference type="ARBA" id="ARBA00022723"/>
    </source>
</evidence>
<dbReference type="InterPro" id="IPR044537">
    <property type="entry name" value="Rip2-like"/>
</dbReference>
<evidence type="ECO:0000256" key="8">
    <source>
        <dbReference type="ARBA" id="ARBA00022801"/>
    </source>
</evidence>
<dbReference type="EMBL" id="JAJBZT010000016">
    <property type="protein sequence ID" value="MCB6185353.1"/>
    <property type="molecule type" value="Genomic_DNA"/>
</dbReference>
<feature type="transmembrane region" description="Helical" evidence="13">
    <location>
        <begin position="12"/>
        <end position="32"/>
    </location>
</feature>
<dbReference type="GO" id="GO:0008233">
    <property type="term" value="F:peptidase activity"/>
    <property type="evidence" value="ECO:0007669"/>
    <property type="project" value="UniProtKB-KW"/>
</dbReference>
<keyword evidence="7" id="KW-0479">Metal-binding</keyword>
<evidence type="ECO:0000256" key="5">
    <source>
        <dbReference type="ARBA" id="ARBA00022670"/>
    </source>
</evidence>
<evidence type="ECO:0000313" key="16">
    <source>
        <dbReference type="Proteomes" id="UP001165395"/>
    </source>
</evidence>
<dbReference type="InterPro" id="IPR052348">
    <property type="entry name" value="Metallopeptidase_M50B"/>
</dbReference>
<evidence type="ECO:0000256" key="4">
    <source>
        <dbReference type="ARBA" id="ARBA00022475"/>
    </source>
</evidence>
<keyword evidence="8" id="KW-0378">Hydrolase</keyword>
<keyword evidence="9" id="KW-0862">Zinc</keyword>
<evidence type="ECO:0000259" key="14">
    <source>
        <dbReference type="Pfam" id="PF02163"/>
    </source>
</evidence>
<feature type="transmembrane region" description="Helical" evidence="13">
    <location>
        <begin position="131"/>
        <end position="151"/>
    </location>
</feature>
<comment type="similarity">
    <text evidence="3">Belongs to the peptidase M50B family.</text>
</comment>
<sequence>MDQDFIRAITLYALPIILAITLHEAAHGWVAYKLGDRTAYMMGRITANPLKHIDLVGTIILPLVCIILPGGFLFGWAKPVPVNTRNFKNIRRDMLLVAAAGPLANILMMLAWLLFIKLTIYSDLGDYTEPLRAMATMGVLFNTILAAFNLIPLPPLDGGRIVTSLLPYPWDVKFGSIERFGFFILIALMATGMLNFVLGPIYSVVGALQHLII</sequence>
<dbReference type="PANTHER" id="PTHR35864:SF1">
    <property type="entry name" value="ZINC METALLOPROTEASE YWHC-RELATED"/>
    <property type="match status" value="1"/>
</dbReference>
<proteinExistence type="inferred from homology"/>
<protein>
    <submittedName>
        <fullName evidence="15">Site-2 protease family protein</fullName>
    </submittedName>
</protein>
<keyword evidence="10 13" id="KW-1133">Transmembrane helix</keyword>
<feature type="domain" description="Peptidase M50" evidence="14">
    <location>
        <begin position="133"/>
        <end position="167"/>
    </location>
</feature>
<reference evidence="15" key="1">
    <citation type="submission" date="2021-10" db="EMBL/GenBank/DDBJ databases">
        <title>The complete genome sequence of Leeia sp. TBRC 13508.</title>
        <authorList>
            <person name="Charoenyingcharoen P."/>
            <person name="Yukphan P."/>
        </authorList>
    </citation>
    <scope>NUCLEOTIDE SEQUENCE</scope>
    <source>
        <strain evidence="15">TBRC 13508</strain>
    </source>
</reference>
<comment type="cofactor">
    <cofactor evidence="1">
        <name>Zn(2+)</name>
        <dbReference type="ChEBI" id="CHEBI:29105"/>
    </cofactor>
</comment>
<dbReference type="RefSeq" id="WP_227182185.1">
    <property type="nucleotide sequence ID" value="NZ_JAJBZT010000016.1"/>
</dbReference>
<organism evidence="15 16">
    <name type="scientific">Leeia speluncae</name>
    <dbReference type="NCBI Taxonomy" id="2884804"/>
    <lineage>
        <taxon>Bacteria</taxon>
        <taxon>Pseudomonadati</taxon>
        <taxon>Pseudomonadota</taxon>
        <taxon>Betaproteobacteria</taxon>
        <taxon>Neisseriales</taxon>
        <taxon>Leeiaceae</taxon>
        <taxon>Leeia</taxon>
    </lineage>
</organism>
<dbReference type="GO" id="GO:0006508">
    <property type="term" value="P:proteolysis"/>
    <property type="evidence" value="ECO:0007669"/>
    <property type="project" value="UniProtKB-KW"/>
</dbReference>
<feature type="transmembrane region" description="Helical" evidence="13">
    <location>
        <begin position="53"/>
        <end position="74"/>
    </location>
</feature>
<evidence type="ECO:0000256" key="9">
    <source>
        <dbReference type="ARBA" id="ARBA00022833"/>
    </source>
</evidence>
<dbReference type="Proteomes" id="UP001165395">
    <property type="component" value="Unassembled WGS sequence"/>
</dbReference>
<feature type="transmembrane region" description="Helical" evidence="13">
    <location>
        <begin position="94"/>
        <end position="119"/>
    </location>
</feature>
<comment type="subcellular location">
    <subcellularLocation>
        <location evidence="2">Cell membrane</location>
        <topology evidence="2">Multi-pass membrane protein</topology>
    </subcellularLocation>
</comment>
<evidence type="ECO:0000256" key="11">
    <source>
        <dbReference type="ARBA" id="ARBA00023049"/>
    </source>
</evidence>
<keyword evidence="6 13" id="KW-0812">Transmembrane</keyword>
<comment type="caution">
    <text evidence="15">The sequence shown here is derived from an EMBL/GenBank/DDBJ whole genome shotgun (WGS) entry which is preliminary data.</text>
</comment>
<evidence type="ECO:0000256" key="13">
    <source>
        <dbReference type="SAM" id="Phobius"/>
    </source>
</evidence>
<feature type="transmembrane region" description="Helical" evidence="13">
    <location>
        <begin position="180"/>
        <end position="205"/>
    </location>
</feature>
<keyword evidence="16" id="KW-1185">Reference proteome</keyword>
<dbReference type="PANTHER" id="PTHR35864">
    <property type="entry name" value="ZINC METALLOPROTEASE MJ0611-RELATED"/>
    <property type="match status" value="1"/>
</dbReference>
<evidence type="ECO:0000256" key="3">
    <source>
        <dbReference type="ARBA" id="ARBA00007931"/>
    </source>
</evidence>
<evidence type="ECO:0000256" key="2">
    <source>
        <dbReference type="ARBA" id="ARBA00004651"/>
    </source>
</evidence>
<accession>A0ABS8DBH2</accession>
<keyword evidence="12 13" id="KW-0472">Membrane</keyword>
<dbReference type="InterPro" id="IPR008915">
    <property type="entry name" value="Peptidase_M50"/>
</dbReference>
<evidence type="ECO:0000256" key="10">
    <source>
        <dbReference type="ARBA" id="ARBA00022989"/>
    </source>
</evidence>
<name>A0ABS8DBH2_9NEIS</name>
<keyword evidence="5 15" id="KW-0645">Protease</keyword>